<keyword evidence="2" id="KW-0496">Mitochondrion</keyword>
<accession>A0A6G8QRY1</accession>
<name>A0A6G8QRY1_9NEOP</name>
<feature type="transmembrane region" description="Helical" evidence="1">
    <location>
        <begin position="48"/>
        <end position="67"/>
    </location>
</feature>
<feature type="transmembrane region" description="Helical" evidence="1">
    <location>
        <begin position="16"/>
        <end position="36"/>
    </location>
</feature>
<sequence length="121" mass="14012">MVFLVFSFSGFWSSESLLGAIFFLILFILGVSAMIFSMSSGQWESIMILIALVSGFVVVLSYVILMFPSPKSEYFRVPSFFFFFFNGYSDKLQKVFFWSQNFGGGYKHKKSFHNKLQYLSF</sequence>
<protein>
    <submittedName>
        <fullName evidence="2">NADH dehydrogenase subunit 6</fullName>
    </submittedName>
</protein>
<reference evidence="2" key="1">
    <citation type="submission" date="2020-02" db="EMBL/GenBank/DDBJ databases">
        <title>Mitochondrial genomes of Columbicola feather lice are highly fragmented, indicating repeated evolution of minicircle-type genomes in parasitic lice.</title>
        <authorList>
            <person name="Sweet A."/>
            <person name="Johnson K."/>
            <person name="Cameron S."/>
        </authorList>
    </citation>
    <scope>NUCLEOTIDE SEQUENCE</scope>
    <source>
        <strain evidence="2">15-8</strain>
        <tissue evidence="2">Whole louse</tissue>
    </source>
</reference>
<evidence type="ECO:0000256" key="1">
    <source>
        <dbReference type="SAM" id="Phobius"/>
    </source>
</evidence>
<dbReference type="EMBL" id="MT094297">
    <property type="protein sequence ID" value="QIN90112.1"/>
    <property type="molecule type" value="Genomic_DNA"/>
</dbReference>
<organism evidence="2">
    <name type="scientific">Columbicola passerinae</name>
    <dbReference type="NCBI Taxonomy" id="128994"/>
    <lineage>
        <taxon>Eukaryota</taxon>
        <taxon>Metazoa</taxon>
        <taxon>Ecdysozoa</taxon>
        <taxon>Arthropoda</taxon>
        <taxon>Hexapoda</taxon>
        <taxon>Insecta</taxon>
        <taxon>Pterygota</taxon>
        <taxon>Neoptera</taxon>
        <taxon>Paraneoptera</taxon>
        <taxon>Psocodea</taxon>
        <taxon>Troctomorpha</taxon>
        <taxon>Phthiraptera</taxon>
        <taxon>Ischnocera</taxon>
        <taxon>Philopteridae</taxon>
        <taxon>Columbicola</taxon>
    </lineage>
</organism>
<geneLocation type="mitochondrion" evidence="2"/>
<evidence type="ECO:0000313" key="2">
    <source>
        <dbReference type="EMBL" id="QIN90112.1"/>
    </source>
</evidence>
<dbReference type="AlphaFoldDB" id="A0A6G8QRY1"/>
<keyword evidence="1" id="KW-0812">Transmembrane</keyword>
<keyword evidence="1" id="KW-0472">Membrane</keyword>
<gene>
    <name evidence="2" type="primary">NAD6</name>
</gene>
<keyword evidence="1" id="KW-1133">Transmembrane helix</keyword>
<proteinExistence type="predicted"/>